<comment type="caution">
    <text evidence="1">The sequence shown here is derived from an EMBL/GenBank/DDBJ whole genome shotgun (WGS) entry which is preliminary data.</text>
</comment>
<gene>
    <name evidence="1" type="ORF">GCM10011611_17440</name>
</gene>
<sequence>MSSWSNVILLSDYLEAPDEAGIYEIGFWVRPSSFVPRYLGRARGRLDGNENKRGTTIRSRLSAHYNGRGSKPIRRAVAGQIAQYALYDPDILTETGRQKIMLVHDELHCRYMRAAEPALREASILQRCGITRLDQYVWNRRLEGVTPR</sequence>
<proteinExistence type="predicted"/>
<keyword evidence="2" id="KW-1185">Reference proteome</keyword>
<reference evidence="1" key="2">
    <citation type="submission" date="2020-09" db="EMBL/GenBank/DDBJ databases">
        <authorList>
            <person name="Sun Q."/>
            <person name="Zhou Y."/>
        </authorList>
    </citation>
    <scope>NUCLEOTIDE SEQUENCE</scope>
    <source>
        <strain evidence="1">CGMCC 1.15725</strain>
    </source>
</reference>
<evidence type="ECO:0000313" key="2">
    <source>
        <dbReference type="Proteomes" id="UP000646365"/>
    </source>
</evidence>
<dbReference type="RefSeq" id="WP_189044702.1">
    <property type="nucleotide sequence ID" value="NZ_BMJQ01000004.1"/>
</dbReference>
<evidence type="ECO:0000313" key="1">
    <source>
        <dbReference type="EMBL" id="GGF12337.1"/>
    </source>
</evidence>
<dbReference type="EMBL" id="BMJQ01000004">
    <property type="protein sequence ID" value="GGF12337.1"/>
    <property type="molecule type" value="Genomic_DNA"/>
</dbReference>
<evidence type="ECO:0008006" key="3">
    <source>
        <dbReference type="Google" id="ProtNLM"/>
    </source>
</evidence>
<accession>A0A8J2YSM0</accession>
<reference evidence="1" key="1">
    <citation type="journal article" date="2014" name="Int. J. Syst. Evol. Microbiol.">
        <title>Complete genome sequence of Corynebacterium casei LMG S-19264T (=DSM 44701T), isolated from a smear-ripened cheese.</title>
        <authorList>
            <consortium name="US DOE Joint Genome Institute (JGI-PGF)"/>
            <person name="Walter F."/>
            <person name="Albersmeier A."/>
            <person name="Kalinowski J."/>
            <person name="Ruckert C."/>
        </authorList>
    </citation>
    <scope>NUCLEOTIDE SEQUENCE</scope>
    <source>
        <strain evidence="1">CGMCC 1.15725</strain>
    </source>
</reference>
<dbReference type="Proteomes" id="UP000646365">
    <property type="component" value="Unassembled WGS sequence"/>
</dbReference>
<organism evidence="1 2">
    <name type="scientific">Aliidongia dinghuensis</name>
    <dbReference type="NCBI Taxonomy" id="1867774"/>
    <lineage>
        <taxon>Bacteria</taxon>
        <taxon>Pseudomonadati</taxon>
        <taxon>Pseudomonadota</taxon>
        <taxon>Alphaproteobacteria</taxon>
        <taxon>Rhodospirillales</taxon>
        <taxon>Dongiaceae</taxon>
        <taxon>Aliidongia</taxon>
    </lineage>
</organism>
<dbReference type="AlphaFoldDB" id="A0A8J2YSM0"/>
<protein>
    <recommendedName>
        <fullName evidence="3">GIY-YIG domain-containing protein</fullName>
    </recommendedName>
</protein>
<name>A0A8J2YSM0_9PROT</name>